<accession>A0AAN9B3S1</accession>
<dbReference type="GO" id="GO:0008270">
    <property type="term" value="F:zinc ion binding"/>
    <property type="evidence" value="ECO:0007669"/>
    <property type="project" value="UniProtKB-KW"/>
</dbReference>
<proteinExistence type="predicted"/>
<dbReference type="Pfam" id="PF19438">
    <property type="entry name" value="LIN9_C"/>
    <property type="match status" value="1"/>
</dbReference>
<dbReference type="EMBL" id="JBAMIC010000012">
    <property type="protein sequence ID" value="KAK7098308.1"/>
    <property type="molecule type" value="Genomic_DNA"/>
</dbReference>
<evidence type="ECO:0008006" key="10">
    <source>
        <dbReference type="Google" id="ProtNLM"/>
    </source>
</evidence>
<dbReference type="PANTHER" id="PTHR21689:SF2">
    <property type="entry name" value="PROTEIN LIN-9 HOMOLOG"/>
    <property type="match status" value="1"/>
</dbReference>
<evidence type="ECO:0000256" key="4">
    <source>
        <dbReference type="ARBA" id="ARBA00023125"/>
    </source>
</evidence>
<evidence type="ECO:0000256" key="2">
    <source>
        <dbReference type="ARBA" id="ARBA00022771"/>
    </source>
</evidence>
<dbReference type="GO" id="GO:0003677">
    <property type="term" value="F:DNA binding"/>
    <property type="evidence" value="ECO:0007669"/>
    <property type="project" value="UniProtKB-KW"/>
</dbReference>
<evidence type="ECO:0000256" key="1">
    <source>
        <dbReference type="ARBA" id="ARBA00022723"/>
    </source>
</evidence>
<dbReference type="AlphaFoldDB" id="A0AAN9B3S1"/>
<dbReference type="InterPro" id="IPR045831">
    <property type="entry name" value="LIN9_C"/>
</dbReference>
<keyword evidence="2" id="KW-0863">Zinc-finger</keyword>
<evidence type="ECO:0000259" key="7">
    <source>
        <dbReference type="Pfam" id="PF19438"/>
    </source>
</evidence>
<feature type="domain" description="LIN-9 C-terminal" evidence="7">
    <location>
        <begin position="138"/>
        <end position="265"/>
    </location>
</feature>
<dbReference type="InterPro" id="IPR010561">
    <property type="entry name" value="LIN-9/ALY1"/>
</dbReference>
<name>A0AAN9B3S1_9CAEN</name>
<feature type="domain" description="THAP-type" evidence="6">
    <location>
        <begin position="7"/>
        <end position="86"/>
    </location>
</feature>
<dbReference type="SUPFAM" id="SSF57716">
    <property type="entry name" value="Glucocorticoid receptor-like (DNA-binding domain)"/>
    <property type="match status" value="1"/>
</dbReference>
<evidence type="ECO:0000259" key="6">
    <source>
        <dbReference type="Pfam" id="PF05485"/>
    </source>
</evidence>
<dbReference type="GO" id="GO:0006357">
    <property type="term" value="P:regulation of transcription by RNA polymerase II"/>
    <property type="evidence" value="ECO:0007669"/>
    <property type="project" value="TreeGrafter"/>
</dbReference>
<gene>
    <name evidence="8" type="ORF">V1264_002637</name>
</gene>
<keyword evidence="3" id="KW-0862">Zinc</keyword>
<dbReference type="Proteomes" id="UP001374579">
    <property type="component" value="Unassembled WGS sequence"/>
</dbReference>
<protein>
    <recommendedName>
        <fullName evidence="10">THAP-type domain-containing protein</fullName>
    </recommendedName>
</protein>
<reference evidence="8 9" key="1">
    <citation type="submission" date="2024-02" db="EMBL/GenBank/DDBJ databases">
        <title>Chromosome-scale genome assembly of the rough periwinkle Littorina saxatilis.</title>
        <authorList>
            <person name="De Jode A."/>
            <person name="Faria R."/>
            <person name="Formenti G."/>
            <person name="Sims Y."/>
            <person name="Smith T.P."/>
            <person name="Tracey A."/>
            <person name="Wood J.M.D."/>
            <person name="Zagrodzka Z.B."/>
            <person name="Johannesson K."/>
            <person name="Butlin R.K."/>
            <person name="Leder E.H."/>
        </authorList>
    </citation>
    <scope>NUCLEOTIDE SEQUENCE [LARGE SCALE GENOMIC DNA]</scope>
    <source>
        <strain evidence="8">Snail1</strain>
        <tissue evidence="8">Muscle</tissue>
    </source>
</reference>
<evidence type="ECO:0000256" key="5">
    <source>
        <dbReference type="SAM" id="MobiDB-lite"/>
    </source>
</evidence>
<sequence length="268" mass="30481">MPPNKRCAWGQCKTDDRYPERCVGVKFIPFVKPGKHLYHLDRCLRWIKACNRPAYQLNVNTIKSYTYICSKHFKDGWPSEENPDPLSAIASENDQPKKRKLPLKRSEPPPPKTRKLTAARILDSLGVAPEQGLLPNEELSEVAPQQGLLPIEEPSEVKRKCDEEAEATVSKICQTVFSSRKTAKNERVLQLVKGLTSLMLQIRTFSESDFNSFEFRSLQDSLKEIKETLDTNNINSFQNNVEIHISHIESWLSQMGNVHASAASMQDT</sequence>
<keyword evidence="4" id="KW-0238">DNA-binding</keyword>
<dbReference type="GO" id="GO:0051726">
    <property type="term" value="P:regulation of cell cycle"/>
    <property type="evidence" value="ECO:0007669"/>
    <property type="project" value="TreeGrafter"/>
</dbReference>
<evidence type="ECO:0000313" key="9">
    <source>
        <dbReference type="Proteomes" id="UP001374579"/>
    </source>
</evidence>
<dbReference type="InterPro" id="IPR006612">
    <property type="entry name" value="THAP_Znf"/>
</dbReference>
<dbReference type="Pfam" id="PF05485">
    <property type="entry name" value="THAP"/>
    <property type="match status" value="1"/>
</dbReference>
<dbReference type="GO" id="GO:0005654">
    <property type="term" value="C:nucleoplasm"/>
    <property type="evidence" value="ECO:0007669"/>
    <property type="project" value="TreeGrafter"/>
</dbReference>
<dbReference type="PANTHER" id="PTHR21689">
    <property type="entry name" value="LIN-9"/>
    <property type="match status" value="1"/>
</dbReference>
<dbReference type="GO" id="GO:0017053">
    <property type="term" value="C:transcription repressor complex"/>
    <property type="evidence" value="ECO:0007669"/>
    <property type="project" value="InterPro"/>
</dbReference>
<evidence type="ECO:0000313" key="8">
    <source>
        <dbReference type="EMBL" id="KAK7098308.1"/>
    </source>
</evidence>
<keyword evidence="9" id="KW-1185">Reference proteome</keyword>
<feature type="region of interest" description="Disordered" evidence="5">
    <location>
        <begin position="80"/>
        <end position="115"/>
    </location>
</feature>
<dbReference type="GO" id="GO:0006351">
    <property type="term" value="P:DNA-templated transcription"/>
    <property type="evidence" value="ECO:0007669"/>
    <property type="project" value="InterPro"/>
</dbReference>
<comment type="caution">
    <text evidence="8">The sequence shown here is derived from an EMBL/GenBank/DDBJ whole genome shotgun (WGS) entry which is preliminary data.</text>
</comment>
<keyword evidence="1" id="KW-0479">Metal-binding</keyword>
<organism evidence="8 9">
    <name type="scientific">Littorina saxatilis</name>
    <dbReference type="NCBI Taxonomy" id="31220"/>
    <lineage>
        <taxon>Eukaryota</taxon>
        <taxon>Metazoa</taxon>
        <taxon>Spiralia</taxon>
        <taxon>Lophotrochozoa</taxon>
        <taxon>Mollusca</taxon>
        <taxon>Gastropoda</taxon>
        <taxon>Caenogastropoda</taxon>
        <taxon>Littorinimorpha</taxon>
        <taxon>Littorinoidea</taxon>
        <taxon>Littorinidae</taxon>
        <taxon>Littorina</taxon>
    </lineage>
</organism>
<evidence type="ECO:0000256" key="3">
    <source>
        <dbReference type="ARBA" id="ARBA00022833"/>
    </source>
</evidence>